<evidence type="ECO:0000259" key="7">
    <source>
        <dbReference type="Pfam" id="PF00694"/>
    </source>
</evidence>
<keyword evidence="9" id="KW-1185">Reference proteome</keyword>
<comment type="caution">
    <text evidence="8">The sequence shown here is derived from an EMBL/GenBank/DDBJ whole genome shotgun (WGS) entry which is preliminary data.</text>
</comment>
<dbReference type="Gene3D" id="3.30.499.10">
    <property type="entry name" value="Aconitase, domain 3"/>
    <property type="match status" value="2"/>
</dbReference>
<accession>A0ABQ5MY29</accession>
<feature type="domain" description="Aconitase/3-isopropylmalate dehydratase large subunit alpha/beta/alpha" evidence="6">
    <location>
        <begin position="74"/>
        <end position="550"/>
    </location>
</feature>
<dbReference type="PROSITE" id="PS00450">
    <property type="entry name" value="ACONITASE_1"/>
    <property type="match status" value="1"/>
</dbReference>
<evidence type="ECO:0000256" key="5">
    <source>
        <dbReference type="ARBA" id="ARBA00023014"/>
    </source>
</evidence>
<keyword evidence="4" id="KW-0408">Iron</keyword>
<dbReference type="PANTHER" id="PTHR11670">
    <property type="entry name" value="ACONITASE/IRON-RESPONSIVE ELEMENT FAMILY MEMBER"/>
    <property type="match status" value="1"/>
</dbReference>
<dbReference type="InterPro" id="IPR001030">
    <property type="entry name" value="Acoase/IPM_deHydtase_lsu_aba"/>
</dbReference>
<dbReference type="InterPro" id="IPR018136">
    <property type="entry name" value="Aconitase_4Fe-4S_BS"/>
</dbReference>
<dbReference type="Pfam" id="PF00330">
    <property type="entry name" value="Aconitase"/>
    <property type="match status" value="1"/>
</dbReference>
<feature type="domain" description="Aconitase A/isopropylmalate dehydratase small subunit swivel" evidence="7">
    <location>
        <begin position="682"/>
        <end position="811"/>
    </location>
</feature>
<evidence type="ECO:0000313" key="8">
    <source>
        <dbReference type="EMBL" id="GLB68892.1"/>
    </source>
</evidence>
<keyword evidence="3" id="KW-0479">Metal-binding</keyword>
<keyword evidence="5" id="KW-0411">Iron-sulfur</keyword>
<comment type="similarity">
    <text evidence="2">Belongs to the aconitase/IPM isomerase family.</text>
</comment>
<dbReference type="SUPFAM" id="SSF53732">
    <property type="entry name" value="Aconitase iron-sulfur domain"/>
    <property type="match status" value="1"/>
</dbReference>
<name>A0ABQ5MY29_9MICC</name>
<dbReference type="NCBIfam" id="NF009520">
    <property type="entry name" value="PRK12881.1"/>
    <property type="match status" value="1"/>
</dbReference>
<evidence type="ECO:0000256" key="2">
    <source>
        <dbReference type="ARBA" id="ARBA00007185"/>
    </source>
</evidence>
<dbReference type="PRINTS" id="PR00415">
    <property type="entry name" value="ACONITASE"/>
</dbReference>
<dbReference type="Gene3D" id="6.10.190.10">
    <property type="match status" value="1"/>
</dbReference>
<dbReference type="InterPro" id="IPR015928">
    <property type="entry name" value="Aconitase/3IPM_dehydase_swvl"/>
</dbReference>
<dbReference type="InterPro" id="IPR036008">
    <property type="entry name" value="Aconitase_4Fe-4S_dom"/>
</dbReference>
<organism evidence="8 9">
    <name type="scientific">Arthrobacter mangrovi</name>
    <dbReference type="NCBI Taxonomy" id="2966350"/>
    <lineage>
        <taxon>Bacteria</taxon>
        <taxon>Bacillati</taxon>
        <taxon>Actinomycetota</taxon>
        <taxon>Actinomycetes</taxon>
        <taxon>Micrococcales</taxon>
        <taxon>Micrococcaceae</taxon>
        <taxon>Arthrobacter</taxon>
    </lineage>
</organism>
<evidence type="ECO:0000256" key="1">
    <source>
        <dbReference type="ARBA" id="ARBA00001966"/>
    </source>
</evidence>
<dbReference type="InterPro" id="IPR000573">
    <property type="entry name" value="AconitaseA/IPMdHydase_ssu_swvl"/>
</dbReference>
<comment type="cofactor">
    <cofactor evidence="1">
        <name>[4Fe-4S] cluster</name>
        <dbReference type="ChEBI" id="CHEBI:49883"/>
    </cofactor>
</comment>
<protein>
    <submittedName>
        <fullName evidence="8">Aconitate hydratase</fullName>
    </submittedName>
</protein>
<dbReference type="Proteomes" id="UP001209654">
    <property type="component" value="Unassembled WGS sequence"/>
</dbReference>
<dbReference type="Gene3D" id="3.20.19.10">
    <property type="entry name" value="Aconitase, domain 4"/>
    <property type="match status" value="1"/>
</dbReference>
<dbReference type="InterPro" id="IPR006249">
    <property type="entry name" value="Aconitase/IRP2"/>
</dbReference>
<dbReference type="PROSITE" id="PS01244">
    <property type="entry name" value="ACONITASE_2"/>
    <property type="match status" value="1"/>
</dbReference>
<dbReference type="NCBIfam" id="NF006757">
    <property type="entry name" value="PRK09277.1"/>
    <property type="match status" value="1"/>
</dbReference>
<evidence type="ECO:0000313" key="9">
    <source>
        <dbReference type="Proteomes" id="UP001209654"/>
    </source>
</evidence>
<dbReference type="Pfam" id="PF00694">
    <property type="entry name" value="Aconitase_C"/>
    <property type="match status" value="1"/>
</dbReference>
<evidence type="ECO:0000256" key="3">
    <source>
        <dbReference type="ARBA" id="ARBA00022723"/>
    </source>
</evidence>
<evidence type="ECO:0000256" key="4">
    <source>
        <dbReference type="ARBA" id="ARBA00023004"/>
    </source>
</evidence>
<reference evidence="8 9" key="1">
    <citation type="journal article" date="2023" name="Int. J. Syst. Evol. Microbiol.">
        <title>Arthrobacter mangrovi sp. nov., an actinobacterium isolated from the rhizosphere of a mangrove.</title>
        <authorList>
            <person name="Hamada M."/>
            <person name="Saitou S."/>
            <person name="Enomoto N."/>
            <person name="Nanri K."/>
            <person name="Hidaka K."/>
            <person name="Miura T."/>
            <person name="Tamura T."/>
        </authorList>
    </citation>
    <scope>NUCLEOTIDE SEQUENCE [LARGE SCALE GENOMIC DNA]</scope>
    <source>
        <strain evidence="8 9">NBRC 112813</strain>
    </source>
</reference>
<proteinExistence type="inferred from homology"/>
<gene>
    <name evidence="8" type="ORF">AHIS1636_33350</name>
</gene>
<sequence>MRTGEAGAPGGSLLFEAGGRTYRAMDVRSALGTDFGRLPVVLRLLAENTLRNSGPEESARTVGNLAAWLERRTSEEELEFRPQRVLMHDTTSTPALVDIAAMRDSLAEAGADPAVLNPMLRVDVSIDHSLAVEEYGRADAAPRNLAVEYRRNQERYRFLKWAAQSMETVHINPPGTGIMHTINLEQLATVVSVADDGEGPASWATAAPDMMIGTDSHTPMVNGLGVLGWGVGGLEAQTVMLGMPITLRIPDVVGVKLTGALPPGATASDLALTVTQQLRRLGVSGEFVEFFGPGVSTLTVGQRAVVANMAPEYGATTGYFPIDERVLDYLRETGRDEARCGLVEAYAKAAGFWFDPAAEPNYTQVLRIDLASVELRAAGPRRPQDLRSLAGIPAALADEGRQLTAASRDLPAFPVALAAITSCTNTTDPRLLVAAGLMARKARALGLQVPPWVKTSLAPGSPAAASYLRRSGLLEDLGSLGFDIVGFGCTTCIGNSGPLSAPVKANLEAGSVRPVAVLSGNRNFPGRVHPDLDLGFIMSPPLVVAFALAGRADVDLTTHEFAAAASGSRPAGRPARLSDLLPSEQEIDAAWAAGHDAQDFSRDFELAVRNPLWSRLQAPEGTRFPWDEASTILRRPPFASTDQGSQLGRYVAHPLLVLGDDITTDHISPASGIPADSLVADFLVERGEDRGDLNVFASRRGNWEVMLRGAFHSKTVDNRLGADLGVRLPVAHTVHAPSGDVMPLWEAAERYRGEGESVVIVAGERYGTGSSRDWAAKVQRLLGVRAVVAGSFERIHRSNLVGMGILPLVAPAAVLPRLQGLRPGDRLEVDAAEGALRPRADIAVVLHTADGGREAFTARAAVETELDVKLLHDGGVIPSLLRSTIEAAR</sequence>
<evidence type="ECO:0000259" key="6">
    <source>
        <dbReference type="Pfam" id="PF00330"/>
    </source>
</evidence>
<dbReference type="SUPFAM" id="SSF52016">
    <property type="entry name" value="LeuD/IlvD-like"/>
    <property type="match status" value="1"/>
</dbReference>
<dbReference type="EMBL" id="BRVS01000025">
    <property type="protein sequence ID" value="GLB68892.1"/>
    <property type="molecule type" value="Genomic_DNA"/>
</dbReference>
<dbReference type="InterPro" id="IPR015931">
    <property type="entry name" value="Acnase/IPM_dHydase_lsu_aba_1/3"/>
</dbReference>